<feature type="signal peptide" evidence="1">
    <location>
        <begin position="1"/>
        <end position="21"/>
    </location>
</feature>
<dbReference type="RefSeq" id="WP_199385780.1">
    <property type="nucleotide sequence ID" value="NZ_JAEMHM010000018.1"/>
</dbReference>
<protein>
    <submittedName>
        <fullName evidence="2">Uncharacterized protein</fullName>
    </submittedName>
</protein>
<keyword evidence="3" id="KW-1185">Reference proteome</keyword>
<gene>
    <name evidence="2" type="ORF">JFN93_19305</name>
</gene>
<evidence type="ECO:0000313" key="2">
    <source>
        <dbReference type="EMBL" id="MBJ6726863.1"/>
    </source>
</evidence>
<sequence length="166" mass="17164">MKSLSLVIASLACLLAGPAFAADFGMWDLSVGKVVTPTTYAAFDPAAPNVKIVGAATSFAGSPDVPIADPFAYHQVASGDLTALGNAVYHNDGVINFVPPGPDAVAAGFPDTGFLYVSHLVSDPDGSWHYKCQLYPAVATSDPTNSVLVSQTDLVNAFVNNTTTFP</sequence>
<dbReference type="AlphaFoldDB" id="A0A8J7M1C3"/>
<organism evidence="2 3">
    <name type="scientific">Geomesophilobacter sediminis</name>
    <dbReference type="NCBI Taxonomy" id="2798584"/>
    <lineage>
        <taxon>Bacteria</taxon>
        <taxon>Pseudomonadati</taxon>
        <taxon>Thermodesulfobacteriota</taxon>
        <taxon>Desulfuromonadia</taxon>
        <taxon>Geobacterales</taxon>
        <taxon>Geobacteraceae</taxon>
        <taxon>Geomesophilobacter</taxon>
    </lineage>
</organism>
<proteinExistence type="predicted"/>
<dbReference type="EMBL" id="JAEMHM010000018">
    <property type="protein sequence ID" value="MBJ6726863.1"/>
    <property type="molecule type" value="Genomic_DNA"/>
</dbReference>
<name>A0A8J7M1C3_9BACT</name>
<reference evidence="2" key="1">
    <citation type="submission" date="2020-12" db="EMBL/GenBank/DDBJ databases">
        <title>Geomonas sp. Red875, isolated from river sediment.</title>
        <authorList>
            <person name="Xu Z."/>
            <person name="Zhang Z."/>
            <person name="Masuda Y."/>
            <person name="Itoh H."/>
            <person name="Senoo K."/>
        </authorList>
    </citation>
    <scope>NUCLEOTIDE SEQUENCE</scope>
    <source>
        <strain evidence="2">Red875</strain>
    </source>
</reference>
<keyword evidence="1" id="KW-0732">Signal</keyword>
<feature type="chain" id="PRO_5035247195" evidence="1">
    <location>
        <begin position="22"/>
        <end position="166"/>
    </location>
</feature>
<evidence type="ECO:0000256" key="1">
    <source>
        <dbReference type="SAM" id="SignalP"/>
    </source>
</evidence>
<evidence type="ECO:0000313" key="3">
    <source>
        <dbReference type="Proteomes" id="UP000636888"/>
    </source>
</evidence>
<comment type="caution">
    <text evidence="2">The sequence shown here is derived from an EMBL/GenBank/DDBJ whole genome shotgun (WGS) entry which is preliminary data.</text>
</comment>
<accession>A0A8J7M1C3</accession>
<dbReference type="Proteomes" id="UP000636888">
    <property type="component" value="Unassembled WGS sequence"/>
</dbReference>